<dbReference type="EMBL" id="BMRB01000001">
    <property type="protein sequence ID" value="GGS14843.1"/>
    <property type="molecule type" value="Genomic_DNA"/>
</dbReference>
<dbReference type="InterPro" id="IPR022385">
    <property type="entry name" value="Rhs_assc_core"/>
</dbReference>
<feature type="region of interest" description="Disordered" evidence="1">
    <location>
        <begin position="96"/>
        <end position="124"/>
    </location>
</feature>
<protein>
    <recommendedName>
        <fullName evidence="4">RHS repeat-associated core domain-containing protein</fullName>
    </recommendedName>
</protein>
<dbReference type="Gene3D" id="2.180.10.10">
    <property type="entry name" value="RHS repeat-associated core"/>
    <property type="match status" value="1"/>
</dbReference>
<dbReference type="NCBIfam" id="TIGR03696">
    <property type="entry name" value="Rhs_assc_core"/>
    <property type="match status" value="1"/>
</dbReference>
<gene>
    <name evidence="2" type="ORF">GCM10010171_03450</name>
</gene>
<dbReference type="AlphaFoldDB" id="A0A918G371"/>
<feature type="compositionally biased region" description="Polar residues" evidence="1">
    <location>
        <begin position="115"/>
        <end position="124"/>
    </location>
</feature>
<accession>A0A918G371</accession>
<evidence type="ECO:0000313" key="2">
    <source>
        <dbReference type="EMBL" id="GGS14843.1"/>
    </source>
</evidence>
<comment type="caution">
    <text evidence="2">The sequence shown here is derived from an EMBL/GenBank/DDBJ whole genome shotgun (WGS) entry which is preliminary data.</text>
</comment>
<keyword evidence="3" id="KW-1185">Reference proteome</keyword>
<evidence type="ECO:0000313" key="3">
    <source>
        <dbReference type="Proteomes" id="UP000660680"/>
    </source>
</evidence>
<organism evidence="2 3">
    <name type="scientific">Actinokineospora fastidiosa</name>
    <dbReference type="NCBI Taxonomy" id="1816"/>
    <lineage>
        <taxon>Bacteria</taxon>
        <taxon>Bacillati</taxon>
        <taxon>Actinomycetota</taxon>
        <taxon>Actinomycetes</taxon>
        <taxon>Pseudonocardiales</taxon>
        <taxon>Pseudonocardiaceae</taxon>
        <taxon>Actinokineospora</taxon>
    </lineage>
</organism>
<proteinExistence type="predicted"/>
<feature type="compositionally biased region" description="Low complexity" evidence="1">
    <location>
        <begin position="43"/>
        <end position="61"/>
    </location>
</feature>
<evidence type="ECO:0000256" key="1">
    <source>
        <dbReference type="SAM" id="MobiDB-lite"/>
    </source>
</evidence>
<reference evidence="2" key="1">
    <citation type="journal article" date="2014" name="Int. J. Syst. Evol. Microbiol.">
        <title>Complete genome sequence of Corynebacterium casei LMG S-19264T (=DSM 44701T), isolated from a smear-ripened cheese.</title>
        <authorList>
            <consortium name="US DOE Joint Genome Institute (JGI-PGF)"/>
            <person name="Walter F."/>
            <person name="Albersmeier A."/>
            <person name="Kalinowski J."/>
            <person name="Ruckert C."/>
        </authorList>
    </citation>
    <scope>NUCLEOTIDE SEQUENCE</scope>
    <source>
        <strain evidence="2">JCM 3276</strain>
    </source>
</reference>
<sequence length="189" mass="19396">MCGKHRSVITPSARLWRKCPEAVRSRGVPLPVDQTDTDDHEFAGAAGPPAEEPWPCSTPTAQPQPPPRSATSAATPLNNGLLIVGYRYYNPTWGRFTQPDPTNQERNPYAYAQSDPINNSDPTGAQSVDPCLGVNLGAISVAAGLLTGGVGLIAAFTTVSTFGVATGIAALGGTLIGAVGATPPGEACA</sequence>
<name>A0A918G371_9PSEU</name>
<feature type="region of interest" description="Disordered" evidence="1">
    <location>
        <begin position="27"/>
        <end position="75"/>
    </location>
</feature>
<dbReference type="Proteomes" id="UP000660680">
    <property type="component" value="Unassembled WGS sequence"/>
</dbReference>
<evidence type="ECO:0008006" key="4">
    <source>
        <dbReference type="Google" id="ProtNLM"/>
    </source>
</evidence>
<reference evidence="2" key="2">
    <citation type="submission" date="2020-09" db="EMBL/GenBank/DDBJ databases">
        <authorList>
            <person name="Sun Q."/>
            <person name="Ohkuma M."/>
        </authorList>
    </citation>
    <scope>NUCLEOTIDE SEQUENCE</scope>
    <source>
        <strain evidence="2">JCM 3276</strain>
    </source>
</reference>